<protein>
    <submittedName>
        <fullName evidence="12">L,D-transpeptidase</fullName>
    </submittedName>
</protein>
<organism evidence="12 13">
    <name type="scientific">Lyngbya confervoides BDU141951</name>
    <dbReference type="NCBI Taxonomy" id="1574623"/>
    <lineage>
        <taxon>Bacteria</taxon>
        <taxon>Bacillati</taxon>
        <taxon>Cyanobacteriota</taxon>
        <taxon>Cyanophyceae</taxon>
        <taxon>Oscillatoriophycideae</taxon>
        <taxon>Oscillatoriales</taxon>
        <taxon>Microcoleaceae</taxon>
        <taxon>Lyngbya</taxon>
    </lineage>
</organism>
<keyword evidence="6 9" id="KW-0133">Cell shape</keyword>
<dbReference type="EMBL" id="JTHE03000005">
    <property type="protein sequence ID" value="MCM1981390.1"/>
    <property type="molecule type" value="Genomic_DNA"/>
</dbReference>
<comment type="similarity">
    <text evidence="2">Belongs to the YkuD family.</text>
</comment>
<proteinExistence type="inferred from homology"/>
<comment type="caution">
    <text evidence="12">The sequence shown here is derived from an EMBL/GenBank/DDBJ whole genome shotgun (WGS) entry which is preliminary data.</text>
</comment>
<keyword evidence="8 9" id="KW-0961">Cell wall biogenesis/degradation</keyword>
<gene>
    <name evidence="12" type="ORF">QQ91_0000905</name>
</gene>
<feature type="domain" description="L,D-TPase catalytic" evidence="11">
    <location>
        <begin position="51"/>
        <end position="179"/>
    </location>
</feature>
<keyword evidence="7 9" id="KW-0573">Peptidoglycan synthesis</keyword>
<accession>A0ABD4SZ23</accession>
<dbReference type="RefSeq" id="WP_166278836.1">
    <property type="nucleotide sequence ID" value="NZ_JTHE03000005.1"/>
</dbReference>
<evidence type="ECO:0000256" key="5">
    <source>
        <dbReference type="ARBA" id="ARBA00022801"/>
    </source>
</evidence>
<dbReference type="SUPFAM" id="SSF141523">
    <property type="entry name" value="L,D-transpeptidase catalytic domain-like"/>
    <property type="match status" value="1"/>
</dbReference>
<dbReference type="PROSITE" id="PS52029">
    <property type="entry name" value="LD_TPASE"/>
    <property type="match status" value="1"/>
</dbReference>
<feature type="signal peptide" evidence="10">
    <location>
        <begin position="1"/>
        <end position="26"/>
    </location>
</feature>
<keyword evidence="4" id="KW-0808">Transferase</keyword>
<evidence type="ECO:0000256" key="2">
    <source>
        <dbReference type="ARBA" id="ARBA00005992"/>
    </source>
</evidence>
<keyword evidence="5" id="KW-0378">Hydrolase</keyword>
<dbReference type="PANTHER" id="PTHR30582:SF24">
    <property type="entry name" value="L,D-TRANSPEPTIDASE ERFK_SRFK-RELATED"/>
    <property type="match status" value="1"/>
</dbReference>
<dbReference type="GO" id="GO:0016787">
    <property type="term" value="F:hydrolase activity"/>
    <property type="evidence" value="ECO:0007669"/>
    <property type="project" value="UniProtKB-KW"/>
</dbReference>
<dbReference type="InterPro" id="IPR050979">
    <property type="entry name" value="LD-transpeptidase"/>
</dbReference>
<dbReference type="GO" id="GO:0016757">
    <property type="term" value="F:glycosyltransferase activity"/>
    <property type="evidence" value="ECO:0007669"/>
    <property type="project" value="UniProtKB-KW"/>
</dbReference>
<evidence type="ECO:0000256" key="3">
    <source>
        <dbReference type="ARBA" id="ARBA00022676"/>
    </source>
</evidence>
<dbReference type="CDD" id="cd16913">
    <property type="entry name" value="YkuD_like"/>
    <property type="match status" value="1"/>
</dbReference>
<comment type="pathway">
    <text evidence="1 9">Cell wall biogenesis; peptidoglycan biosynthesis.</text>
</comment>
<dbReference type="InterPro" id="IPR005490">
    <property type="entry name" value="LD_TPept_cat_dom"/>
</dbReference>
<reference evidence="12 13" key="1">
    <citation type="journal article" date="2015" name="Genome Announc.">
        <title>Draft Genome Sequence of Filamentous Marine Cyanobacterium Lyngbya confervoides Strain BDU141951.</title>
        <authorList>
            <person name="Chandrababunaidu M.M."/>
            <person name="Sen D."/>
            <person name="Tripathy S."/>
        </authorList>
    </citation>
    <scope>NUCLEOTIDE SEQUENCE [LARGE SCALE GENOMIC DNA]</scope>
    <source>
        <strain evidence="12 13">BDU141951</strain>
    </source>
</reference>
<dbReference type="AlphaFoldDB" id="A0ABD4SZ23"/>
<dbReference type="GO" id="GO:0009252">
    <property type="term" value="P:peptidoglycan biosynthetic process"/>
    <property type="evidence" value="ECO:0007669"/>
    <property type="project" value="UniProtKB-KW"/>
</dbReference>
<dbReference type="Proteomes" id="UP000031561">
    <property type="component" value="Unassembled WGS sequence"/>
</dbReference>
<evidence type="ECO:0000256" key="1">
    <source>
        <dbReference type="ARBA" id="ARBA00004752"/>
    </source>
</evidence>
<evidence type="ECO:0000256" key="6">
    <source>
        <dbReference type="ARBA" id="ARBA00022960"/>
    </source>
</evidence>
<dbReference type="Pfam" id="PF03734">
    <property type="entry name" value="YkuD"/>
    <property type="match status" value="1"/>
</dbReference>
<feature type="chain" id="PRO_5044886303" evidence="10">
    <location>
        <begin position="27"/>
        <end position="180"/>
    </location>
</feature>
<evidence type="ECO:0000256" key="8">
    <source>
        <dbReference type="ARBA" id="ARBA00023316"/>
    </source>
</evidence>
<evidence type="ECO:0000256" key="9">
    <source>
        <dbReference type="PROSITE-ProRule" id="PRU01373"/>
    </source>
</evidence>
<keyword evidence="10" id="KW-0732">Signal</keyword>
<dbReference type="GO" id="GO:0008360">
    <property type="term" value="P:regulation of cell shape"/>
    <property type="evidence" value="ECO:0007669"/>
    <property type="project" value="UniProtKB-UniRule"/>
</dbReference>
<name>A0ABD4SZ23_9CYAN</name>
<keyword evidence="3" id="KW-0328">Glycosyltransferase</keyword>
<dbReference type="Gene3D" id="2.40.440.10">
    <property type="entry name" value="L,D-transpeptidase catalytic domain-like"/>
    <property type="match status" value="1"/>
</dbReference>
<keyword evidence="13" id="KW-1185">Reference proteome</keyword>
<evidence type="ECO:0000259" key="11">
    <source>
        <dbReference type="PROSITE" id="PS52029"/>
    </source>
</evidence>
<evidence type="ECO:0000256" key="10">
    <source>
        <dbReference type="SAM" id="SignalP"/>
    </source>
</evidence>
<sequence>MSRVNVKLLGVCAALALCGAPLAVHAEPILSLGLPGLPQPESYLPGPPLANRIELSLSQRRVTLYQDDQRLGQYPVGVGRPGWETPVGQFAVKTKIVNPSWKHPFEGYVIPSGDPQNPLGNRWIGFWTDGDNWVGFHGTSSSMRASVGTAASHGCVRMLDEHIEKMFELVSVGTPVIVTP</sequence>
<dbReference type="InterPro" id="IPR038063">
    <property type="entry name" value="Transpep_catalytic_dom"/>
</dbReference>
<dbReference type="GO" id="GO:0071555">
    <property type="term" value="P:cell wall organization"/>
    <property type="evidence" value="ECO:0007669"/>
    <property type="project" value="UniProtKB-UniRule"/>
</dbReference>
<feature type="active site" description="Proton donor/acceptor" evidence="9">
    <location>
        <position position="137"/>
    </location>
</feature>
<evidence type="ECO:0000256" key="7">
    <source>
        <dbReference type="ARBA" id="ARBA00022984"/>
    </source>
</evidence>
<feature type="active site" description="Nucleophile" evidence="9">
    <location>
        <position position="155"/>
    </location>
</feature>
<dbReference type="PANTHER" id="PTHR30582">
    <property type="entry name" value="L,D-TRANSPEPTIDASE"/>
    <property type="match status" value="1"/>
</dbReference>
<evidence type="ECO:0000313" key="12">
    <source>
        <dbReference type="EMBL" id="MCM1981390.1"/>
    </source>
</evidence>
<evidence type="ECO:0000256" key="4">
    <source>
        <dbReference type="ARBA" id="ARBA00022679"/>
    </source>
</evidence>
<evidence type="ECO:0000313" key="13">
    <source>
        <dbReference type="Proteomes" id="UP000031561"/>
    </source>
</evidence>